<dbReference type="GO" id="GO:0043069">
    <property type="term" value="P:negative regulation of programmed cell death"/>
    <property type="evidence" value="ECO:0007669"/>
    <property type="project" value="TreeGrafter"/>
</dbReference>
<keyword evidence="1" id="KW-1133">Transmembrane helix</keyword>
<keyword evidence="3" id="KW-1185">Reference proteome</keyword>
<feature type="transmembrane region" description="Helical" evidence="1">
    <location>
        <begin position="180"/>
        <end position="203"/>
    </location>
</feature>
<keyword evidence="1" id="KW-0472">Membrane</keyword>
<organism evidence="2 3">
    <name type="scientific">Dufourea novaeangliae</name>
    <name type="common">Sweat bee</name>
    <dbReference type="NCBI Taxonomy" id="178035"/>
    <lineage>
        <taxon>Eukaryota</taxon>
        <taxon>Metazoa</taxon>
        <taxon>Ecdysozoa</taxon>
        <taxon>Arthropoda</taxon>
        <taxon>Hexapoda</taxon>
        <taxon>Insecta</taxon>
        <taxon>Pterygota</taxon>
        <taxon>Neoptera</taxon>
        <taxon>Endopterygota</taxon>
        <taxon>Hymenoptera</taxon>
        <taxon>Apocrita</taxon>
        <taxon>Aculeata</taxon>
        <taxon>Apoidea</taxon>
        <taxon>Anthophila</taxon>
        <taxon>Halictidae</taxon>
        <taxon>Rophitinae</taxon>
        <taxon>Dufourea</taxon>
    </lineage>
</organism>
<dbReference type="STRING" id="178035.A0A154PE64"/>
<dbReference type="EMBL" id="KQ434886">
    <property type="protein sequence ID" value="KZC10117.1"/>
    <property type="molecule type" value="Genomic_DNA"/>
</dbReference>
<dbReference type="AlphaFoldDB" id="A0A154PE64"/>
<proteinExistence type="predicted"/>
<dbReference type="OrthoDB" id="5967337at2759"/>
<dbReference type="Pfam" id="PF25992">
    <property type="entry name" value="Ig_TM7SF3_N"/>
    <property type="match status" value="1"/>
</dbReference>
<dbReference type="GO" id="GO:0005886">
    <property type="term" value="C:plasma membrane"/>
    <property type="evidence" value="ECO:0007669"/>
    <property type="project" value="TreeGrafter"/>
</dbReference>
<dbReference type="InterPro" id="IPR042502">
    <property type="entry name" value="TM7SF3"/>
</dbReference>
<evidence type="ECO:0000256" key="1">
    <source>
        <dbReference type="SAM" id="Phobius"/>
    </source>
</evidence>
<evidence type="ECO:0000313" key="3">
    <source>
        <dbReference type="Proteomes" id="UP000076502"/>
    </source>
</evidence>
<dbReference type="PANTHER" id="PTHR15937">
    <property type="entry name" value="TRANSMEMBRANE 7 SUPERFAMILY MEMBER 3"/>
    <property type="match status" value="1"/>
</dbReference>
<keyword evidence="1 2" id="KW-0812">Transmembrane</keyword>
<feature type="transmembrane region" description="Helical" evidence="1">
    <location>
        <begin position="146"/>
        <end position="168"/>
    </location>
</feature>
<feature type="transmembrane region" description="Helical" evidence="1">
    <location>
        <begin position="210"/>
        <end position="232"/>
    </location>
</feature>
<protein>
    <submittedName>
        <fullName evidence="2">Transmembrane 7 superfamily member 3</fullName>
    </submittedName>
</protein>
<reference evidence="2 3" key="1">
    <citation type="submission" date="2015-07" db="EMBL/GenBank/DDBJ databases">
        <title>The genome of Dufourea novaeangliae.</title>
        <authorList>
            <person name="Pan H."/>
            <person name="Kapheim K."/>
        </authorList>
    </citation>
    <scope>NUCLEOTIDE SEQUENCE [LARGE SCALE GENOMIC DNA]</scope>
    <source>
        <strain evidence="2">0120121106</strain>
        <tissue evidence="2">Whole body</tissue>
    </source>
</reference>
<accession>A0A154PE64</accession>
<name>A0A154PE64_DUFNO</name>
<evidence type="ECO:0000313" key="2">
    <source>
        <dbReference type="EMBL" id="KZC10117.1"/>
    </source>
</evidence>
<sequence length="245" mass="27303">MEFNTEIAPYARLQLQDTMVVFDTQPASIPFNDTVKPFCDKNPVEHSMYQMFITEQDFSPESYFIAISSMLTVDDIVENGRKVSSTTLLSPMRKVFSAYTGTGSVYVAVATYGKLSTAYVPTFSYACSPVLYPESCDVLTDTFPKFICAGCFFLGLLSVCLGHYHLPIDQSLPIFFTSTILGYMITQNIGWALLIGLFGMILWHCFRVCFPILGLGLFNISLGFFFTNVVYFHAPGINNDLEGVA</sequence>
<dbReference type="PANTHER" id="PTHR15937:SF3">
    <property type="entry name" value="TRANSMEMBRANE 7 SUPERFAMILY MEMBER 3"/>
    <property type="match status" value="1"/>
</dbReference>
<gene>
    <name evidence="2" type="ORF">WN55_01100</name>
</gene>
<dbReference type="Proteomes" id="UP000076502">
    <property type="component" value="Unassembled WGS sequence"/>
</dbReference>